<keyword evidence="8" id="KW-0472">Membrane</keyword>
<comment type="caution">
    <text evidence="10">The sequence shown here is derived from an EMBL/GenBank/DDBJ whole genome shotgun (WGS) entry which is preliminary data.</text>
</comment>
<feature type="repeat" description="ANK" evidence="5">
    <location>
        <begin position="746"/>
        <end position="778"/>
    </location>
</feature>
<dbReference type="InterPro" id="IPR002110">
    <property type="entry name" value="Ankyrin_rpt"/>
</dbReference>
<evidence type="ECO:0000256" key="7">
    <source>
        <dbReference type="SAM" id="MobiDB-lite"/>
    </source>
</evidence>
<accession>A0AAV7JZA4</accession>
<evidence type="ECO:0000259" key="9">
    <source>
        <dbReference type="Pfam" id="PF00501"/>
    </source>
</evidence>
<feature type="repeat" description="ANK" evidence="5">
    <location>
        <begin position="779"/>
        <end position="811"/>
    </location>
</feature>
<dbReference type="PROSITE" id="PS50297">
    <property type="entry name" value="ANK_REP_REGION"/>
    <property type="match status" value="2"/>
</dbReference>
<dbReference type="GO" id="GO:0016020">
    <property type="term" value="C:membrane"/>
    <property type="evidence" value="ECO:0007669"/>
    <property type="project" value="UniProtKB-SubCell"/>
</dbReference>
<feature type="compositionally biased region" description="Basic and acidic residues" evidence="7">
    <location>
        <begin position="568"/>
        <end position="583"/>
    </location>
</feature>
<keyword evidence="2" id="KW-0276">Fatty acid metabolism</keyword>
<protein>
    <recommendedName>
        <fullName evidence="4">long-chain-fatty-acid--CoA ligase</fullName>
        <ecNumber evidence="4">6.2.1.3</ecNumber>
    </recommendedName>
</protein>
<feature type="transmembrane region" description="Helical" evidence="8">
    <location>
        <begin position="944"/>
        <end position="966"/>
    </location>
</feature>
<evidence type="ECO:0000256" key="5">
    <source>
        <dbReference type="PROSITE-ProRule" id="PRU00023"/>
    </source>
</evidence>
<feature type="domain" description="AMP-dependent synthetase/ligase" evidence="9">
    <location>
        <begin position="51"/>
        <end position="398"/>
    </location>
</feature>
<dbReference type="PANTHER" id="PTHR43272">
    <property type="entry name" value="LONG-CHAIN-FATTY-ACID--COA LIGASE"/>
    <property type="match status" value="1"/>
</dbReference>
<dbReference type="PROSITE" id="PS50088">
    <property type="entry name" value="ANK_REPEAT"/>
    <property type="match status" value="3"/>
</dbReference>
<keyword evidence="5" id="KW-0040">ANK repeat</keyword>
<feature type="transmembrane region" description="Helical" evidence="8">
    <location>
        <begin position="1051"/>
        <end position="1068"/>
    </location>
</feature>
<dbReference type="GO" id="GO:0005216">
    <property type="term" value="F:monoatomic ion channel activity"/>
    <property type="evidence" value="ECO:0007669"/>
    <property type="project" value="InterPro"/>
</dbReference>
<feature type="transmembrane region" description="Helical" evidence="8">
    <location>
        <begin position="1194"/>
        <end position="1216"/>
    </location>
</feature>
<feature type="coiled-coil region" evidence="6">
    <location>
        <begin position="1277"/>
        <end position="1311"/>
    </location>
</feature>
<dbReference type="SUPFAM" id="SSF48403">
    <property type="entry name" value="Ankyrin repeat"/>
    <property type="match status" value="1"/>
</dbReference>
<keyword evidence="8" id="KW-1133">Transmembrane helix</keyword>
<evidence type="ECO:0000256" key="8">
    <source>
        <dbReference type="SAM" id="Phobius"/>
    </source>
</evidence>
<gene>
    <name evidence="10" type="ORF">LOD99_712</name>
</gene>
<dbReference type="SUPFAM" id="SSF56801">
    <property type="entry name" value="Acetyl-CoA synthetase-like"/>
    <property type="match status" value="1"/>
</dbReference>
<sequence>MAETIKNWVTELDGELAVQVGKEGLSALPPRTIPDIFRDGCAKFESSIVYDTKRDGKWVPTTFNKMYEQCMCVAKSLLAVGLKRFEGVSIMGFNSPEWIMAELGTIMAGGLATGIYTTNNVETTKYILENSGSRVAIGEHSLILEKLLEAGKGIEGMKFVQYSPVPVEQSQRERGVISWEEFLQLGKDVKTEDVEAIISTQKPGQCSVLVYTSGTTGMPKGVMLSHDNLYFIATSLCKSYNIKQGLTSISYLPLSHIAAILFDIIIPLLEVQPNLFLGVTGAWEIIYSLILPAVYSGEVHLEDVRNTLGLNKAELMFIGASHPSQALLEFFKGANMQLLELYGCTETAGPCTVSLPGCNRNGAAGKIMDGAELKIYQPNSNGEGEICIRGRHIFMGYLRNPDKTAEVIDNDSWFHTGDLGYTDSEGFIWIVSRIKEILIHATGMNVIPMPIEEDMKKELKLCAFCVVVGEAKQHFNMLVTLKSKLSPAGIPTDDLDDEAVGICKSLGVEVNKISEAKESVAVKKYIQDGINRANERAMNHLCLIKKFTILPLNFSINTNELTPTESSKTPDRGKKNERGKSYSHDGKNVLYMARKKKLSNQGSQESILSLQSSSYRNFKKGFGNTTKDMESIVSSWVTPLHTAAAEGRCDQLNLLLEYEEVDINIQTKLYNDYEGIIVLNNTPLHLAIENGHAAATTLLLKNGANSEIQNAMGCTALHVAAINGVSAEIVQDLIQDSFLLALRDKNGRTPLFCAAEEGWHNLIPLLLDQNGCIELTDNTGETPLIVATKNGFSQTMKILLASGAHMFTRDKRGLNAMDYALRVNERSIQDEQVFDQVLSTMLNNESKETALAHLHNILYKYNKIRLKECIISLLNRIPELRARKVIICSKYLECSCDGLTPDNSEFSSRFLTPLQMIADTYDENFAFHPLVRVIVDKKMRSLGYYYLLFEMAYLLFFLFSIFFIFTTAASMPDPLTYTTNIDYVRAVFEAIVVLLWLCTLIMEIAELVTDFIRIYHKELAIVKEKQKEMESLIGMVARSLLSVYFLDVFNYFDILGIVVLFLVLPFRLAGSPVQWIFATLTILIHFMRFIKVVRLLPGFGTYVHTIGLIALNDVPKFCIVSFTIIIVISQSFFIALRVPYAHGMLTNISASEIGEQGLYDTFYWTLLFMTRVLLQGENILDDNYLFNNLNWMNAIIYLFAMGLIIVILLNIFIAQVSDTYATAKSKSERIVALYRLKFIVRRNRNTLMVIRRRIYEPELVIKGNNWKAYQKTTGGNLDELTSLLERQTANLEQFKLQIRQLKISIQDQRVRHSERPYFCMSSPVSFEEYDKAREMDQIQSETSV</sequence>
<dbReference type="InterPro" id="IPR036770">
    <property type="entry name" value="Ankyrin_rpt-contain_sf"/>
</dbReference>
<dbReference type="GO" id="GO:0004467">
    <property type="term" value="F:long-chain fatty acid-CoA ligase activity"/>
    <property type="evidence" value="ECO:0007669"/>
    <property type="project" value="UniProtKB-EC"/>
</dbReference>
<organism evidence="10 11">
    <name type="scientific">Oopsacas minuta</name>
    <dbReference type="NCBI Taxonomy" id="111878"/>
    <lineage>
        <taxon>Eukaryota</taxon>
        <taxon>Metazoa</taxon>
        <taxon>Porifera</taxon>
        <taxon>Hexactinellida</taxon>
        <taxon>Hexasterophora</taxon>
        <taxon>Lyssacinosida</taxon>
        <taxon>Leucopsacidae</taxon>
        <taxon>Oopsacas</taxon>
    </lineage>
</organism>
<feature type="repeat" description="ANK" evidence="5">
    <location>
        <begin position="679"/>
        <end position="711"/>
    </location>
</feature>
<name>A0AAV7JZA4_9METZ</name>
<feature type="transmembrane region" description="Helical" evidence="8">
    <location>
        <begin position="1114"/>
        <end position="1136"/>
    </location>
</feature>
<evidence type="ECO:0000256" key="6">
    <source>
        <dbReference type="SAM" id="Coils"/>
    </source>
</evidence>
<feature type="transmembrane region" description="Helical" evidence="8">
    <location>
        <begin position="1075"/>
        <end position="1094"/>
    </location>
</feature>
<dbReference type="Proteomes" id="UP001165289">
    <property type="component" value="Unassembled WGS sequence"/>
</dbReference>
<proteinExistence type="predicted"/>
<dbReference type="Pfam" id="PF12796">
    <property type="entry name" value="Ank_2"/>
    <property type="match status" value="1"/>
</dbReference>
<evidence type="ECO:0000313" key="10">
    <source>
        <dbReference type="EMBL" id="KAI6654314.1"/>
    </source>
</evidence>
<dbReference type="InterPro" id="IPR042099">
    <property type="entry name" value="ANL_N_sf"/>
</dbReference>
<dbReference type="Gene3D" id="1.25.40.20">
    <property type="entry name" value="Ankyrin repeat-containing domain"/>
    <property type="match status" value="2"/>
</dbReference>
<evidence type="ECO:0000256" key="3">
    <source>
        <dbReference type="ARBA" id="ARBA00023098"/>
    </source>
</evidence>
<feature type="transmembrane region" description="Helical" evidence="8">
    <location>
        <begin position="986"/>
        <end position="1008"/>
    </location>
</feature>
<evidence type="ECO:0000256" key="2">
    <source>
        <dbReference type="ARBA" id="ARBA00022832"/>
    </source>
</evidence>
<feature type="region of interest" description="Disordered" evidence="7">
    <location>
        <begin position="560"/>
        <end position="583"/>
    </location>
</feature>
<dbReference type="GO" id="GO:0005783">
    <property type="term" value="C:endoplasmic reticulum"/>
    <property type="evidence" value="ECO:0007669"/>
    <property type="project" value="TreeGrafter"/>
</dbReference>
<dbReference type="InterPro" id="IPR000873">
    <property type="entry name" value="AMP-dep_synth/lig_dom"/>
</dbReference>
<evidence type="ECO:0000256" key="4">
    <source>
        <dbReference type="ARBA" id="ARBA00026121"/>
    </source>
</evidence>
<keyword evidence="3" id="KW-0443">Lipid metabolism</keyword>
<dbReference type="SMART" id="SM00248">
    <property type="entry name" value="ANK"/>
    <property type="match status" value="5"/>
</dbReference>
<dbReference type="Gene3D" id="3.40.50.12780">
    <property type="entry name" value="N-terminal domain of ligase-like"/>
    <property type="match status" value="1"/>
</dbReference>
<keyword evidence="6" id="KW-0175">Coiled coil</keyword>
<dbReference type="PROSITE" id="PS00455">
    <property type="entry name" value="AMP_BINDING"/>
    <property type="match status" value="1"/>
</dbReference>
<dbReference type="Pfam" id="PF00501">
    <property type="entry name" value="AMP-binding"/>
    <property type="match status" value="1"/>
</dbReference>
<dbReference type="InterPro" id="IPR020845">
    <property type="entry name" value="AMP-binding_CS"/>
</dbReference>
<evidence type="ECO:0000256" key="1">
    <source>
        <dbReference type="ARBA" id="ARBA00022598"/>
    </source>
</evidence>
<keyword evidence="11" id="KW-1185">Reference proteome</keyword>
<reference evidence="10 11" key="1">
    <citation type="journal article" date="2023" name="BMC Biol.">
        <title>The compact genome of the sponge Oopsacas minuta (Hexactinellida) is lacking key metazoan core genes.</title>
        <authorList>
            <person name="Santini S."/>
            <person name="Schenkelaars Q."/>
            <person name="Jourda C."/>
            <person name="Duchesne M."/>
            <person name="Belahbib H."/>
            <person name="Rocher C."/>
            <person name="Selva M."/>
            <person name="Riesgo A."/>
            <person name="Vervoort M."/>
            <person name="Leys S.P."/>
            <person name="Kodjabachian L."/>
            <person name="Le Bivic A."/>
            <person name="Borchiellini C."/>
            <person name="Claverie J.M."/>
            <person name="Renard E."/>
        </authorList>
    </citation>
    <scope>NUCLEOTIDE SEQUENCE [LARGE SCALE GENOMIC DNA]</scope>
    <source>
        <strain evidence="10">SPO-2</strain>
    </source>
</reference>
<dbReference type="EMBL" id="JAKMXF010000222">
    <property type="protein sequence ID" value="KAI6654314.1"/>
    <property type="molecule type" value="Genomic_DNA"/>
</dbReference>
<keyword evidence="8" id="KW-0812">Transmembrane</keyword>
<keyword evidence="1 10" id="KW-0436">Ligase</keyword>
<evidence type="ECO:0000313" key="11">
    <source>
        <dbReference type="Proteomes" id="UP001165289"/>
    </source>
</evidence>
<dbReference type="PANTHER" id="PTHR43272:SF32">
    <property type="entry name" value="AMP-DEPENDENT SYNTHETASE_LIGASE DOMAIN-CONTAINING PROTEIN"/>
    <property type="match status" value="1"/>
</dbReference>
<dbReference type="EC" id="6.2.1.3" evidence="4"/>